<keyword evidence="4" id="KW-1185">Reference proteome</keyword>
<feature type="signal peptide" evidence="2">
    <location>
        <begin position="1"/>
        <end position="17"/>
    </location>
</feature>
<dbReference type="Proteomes" id="UP000694255">
    <property type="component" value="Unassembled WGS sequence"/>
</dbReference>
<evidence type="ECO:0000313" key="4">
    <source>
        <dbReference type="Proteomes" id="UP000694255"/>
    </source>
</evidence>
<reference evidence="3 4" key="1">
    <citation type="journal article" date="2021" name="DNA Res.">
        <title>Genome analysis of Candida subhashii reveals its hybrid nature and dual mitochondrial genome conformations.</title>
        <authorList>
            <person name="Mixao V."/>
            <person name="Hegedusova E."/>
            <person name="Saus E."/>
            <person name="Pryszcz L.P."/>
            <person name="Cillingova A."/>
            <person name="Nosek J."/>
            <person name="Gabaldon T."/>
        </authorList>
    </citation>
    <scope>NUCLEOTIDE SEQUENCE [LARGE SCALE GENOMIC DNA]</scope>
    <source>
        <strain evidence="3 4">CBS 10753</strain>
    </source>
</reference>
<comment type="caution">
    <text evidence="3">The sequence shown here is derived from an EMBL/GenBank/DDBJ whole genome shotgun (WGS) entry which is preliminary data.</text>
</comment>
<keyword evidence="2" id="KW-0732">Signal</keyword>
<dbReference type="AlphaFoldDB" id="A0A8J5QEG6"/>
<dbReference type="RefSeq" id="XP_049261820.1">
    <property type="nucleotide sequence ID" value="XM_049408858.1"/>
</dbReference>
<evidence type="ECO:0000256" key="2">
    <source>
        <dbReference type="SAM" id="SignalP"/>
    </source>
</evidence>
<dbReference type="GeneID" id="73471654"/>
<sequence length="208" mass="22253">MQNDILTIFFVLSLAVAEVIHFNLTFTGDEVGSREVGVLDGIFAGVFDDAPEFILNTDDGTISDINDNVFYKADELGIHGGFDSSDSKWGLDGDYLTWNGSPSFYLCGTDDHLQITIPYNIQIVNRQCPAIKLVIKRVVENNDGTNTTPGGDSNQSPGGDSNENINPPSLGGNNASNNTVTTIEGRAGIVEGHTELTAIVLAFLALLV</sequence>
<accession>A0A8J5QEG6</accession>
<feature type="chain" id="PRO_5035193254" evidence="2">
    <location>
        <begin position="18"/>
        <end position="208"/>
    </location>
</feature>
<evidence type="ECO:0000256" key="1">
    <source>
        <dbReference type="SAM" id="MobiDB-lite"/>
    </source>
</evidence>
<dbReference type="EMBL" id="JAGSYN010000216">
    <property type="protein sequence ID" value="KAG7661587.1"/>
    <property type="molecule type" value="Genomic_DNA"/>
</dbReference>
<feature type="region of interest" description="Disordered" evidence="1">
    <location>
        <begin position="142"/>
        <end position="178"/>
    </location>
</feature>
<evidence type="ECO:0000313" key="3">
    <source>
        <dbReference type="EMBL" id="KAG7661587.1"/>
    </source>
</evidence>
<protein>
    <submittedName>
        <fullName evidence="3">Uncharacterized protein</fullName>
    </submittedName>
</protein>
<organism evidence="3 4">
    <name type="scientific">[Candida] subhashii</name>
    <dbReference type="NCBI Taxonomy" id="561895"/>
    <lineage>
        <taxon>Eukaryota</taxon>
        <taxon>Fungi</taxon>
        <taxon>Dikarya</taxon>
        <taxon>Ascomycota</taxon>
        <taxon>Saccharomycotina</taxon>
        <taxon>Pichiomycetes</taxon>
        <taxon>Debaryomycetaceae</taxon>
        <taxon>Spathaspora</taxon>
    </lineage>
</organism>
<name>A0A8J5QEG6_9ASCO</name>
<gene>
    <name evidence="3" type="ORF">J8A68_004854</name>
</gene>
<proteinExistence type="predicted"/>